<dbReference type="HOGENOM" id="CLU_1329412_0_0_2"/>
<dbReference type="AlphaFoldDB" id="A0RZ58"/>
<feature type="transmembrane region" description="Helical" evidence="1">
    <location>
        <begin position="98"/>
        <end position="116"/>
    </location>
</feature>
<name>A0RZ58_CENSY</name>
<keyword evidence="1" id="KW-1133">Transmembrane helix</keyword>
<dbReference type="Proteomes" id="UP000000758">
    <property type="component" value="Chromosome"/>
</dbReference>
<dbReference type="EMBL" id="DP000238">
    <property type="protein sequence ID" value="ABK78625.1"/>
    <property type="molecule type" value="Genomic_DNA"/>
</dbReference>
<dbReference type="STRING" id="414004.CENSYa_2021"/>
<evidence type="ECO:0000256" key="1">
    <source>
        <dbReference type="SAM" id="Phobius"/>
    </source>
</evidence>
<gene>
    <name evidence="2" type="ordered locus">CENSYa_2021</name>
</gene>
<feature type="transmembrane region" description="Helical" evidence="1">
    <location>
        <begin position="172"/>
        <end position="191"/>
    </location>
</feature>
<keyword evidence="1" id="KW-0472">Membrane</keyword>
<evidence type="ECO:0000313" key="3">
    <source>
        <dbReference type="Proteomes" id="UP000000758"/>
    </source>
</evidence>
<dbReference type="KEGG" id="csy:CENSYa_2021"/>
<evidence type="ECO:0000313" key="2">
    <source>
        <dbReference type="EMBL" id="ABK78625.1"/>
    </source>
</evidence>
<keyword evidence="3" id="KW-1185">Reference proteome</keyword>
<feature type="transmembrane region" description="Helical" evidence="1">
    <location>
        <begin position="73"/>
        <end position="92"/>
    </location>
</feature>
<accession>A0RZ58</accession>
<organism evidence="2 3">
    <name type="scientific">Cenarchaeum symbiosum (strain A)</name>
    <dbReference type="NCBI Taxonomy" id="414004"/>
    <lineage>
        <taxon>Archaea</taxon>
        <taxon>Nitrososphaerota</taxon>
        <taxon>Candidatus Cenarchaeales</taxon>
        <taxon>Candidatus Cenarchaeaceae</taxon>
        <taxon>Candidatus Cenarchaeum</taxon>
    </lineage>
</organism>
<feature type="transmembrane region" description="Helical" evidence="1">
    <location>
        <begin position="34"/>
        <end position="52"/>
    </location>
</feature>
<dbReference type="EnsemblBacteria" id="ABK78625">
    <property type="protein sequence ID" value="ABK78625"/>
    <property type="gene ID" value="CENSYa_2021"/>
</dbReference>
<sequence length="206" mass="23989">MGIYVIFAIVMVQGFLNLSEVLIPVDGIFDDESAITAASLFVSYVIIVSSWIGYSRSLSKRPYSDNWQGSARFVLDIMILFEYFYLLSISTTEYFTEQFPAVVFTIFVTYAVWDRIKRSEYKYLKKQDNDAYENMAIRSRKTIICLAVSFAILVYHSIITEYMIETYQMSESVGIAILLVLISALVIYYRAWKWNMRETRLGFLTR</sequence>
<keyword evidence="1" id="KW-0812">Transmembrane</keyword>
<reference evidence="2 3" key="1">
    <citation type="journal article" date="2006" name="Proc. Natl. Acad. Sci. U.S.A.">
        <title>Genomic analysis of the uncultivated marine crenarchaeote Cenarchaeum symbiosum.</title>
        <authorList>
            <person name="Hallam S.J."/>
            <person name="Konstantinidis K.T."/>
            <person name="Putnam N."/>
            <person name="Schleper C."/>
            <person name="Watanabe Y."/>
            <person name="Sugahara J."/>
            <person name="Preston C."/>
            <person name="de la Torre J."/>
            <person name="Richardson P.M."/>
            <person name="DeLong E.F."/>
        </authorList>
    </citation>
    <scope>NUCLEOTIDE SEQUENCE [LARGE SCALE GENOMIC DNA]</scope>
    <source>
        <strain evidence="3">A</strain>
    </source>
</reference>
<feature type="transmembrane region" description="Helical" evidence="1">
    <location>
        <begin position="143"/>
        <end position="160"/>
    </location>
</feature>
<protein>
    <submittedName>
        <fullName evidence="2">Uncharacterized protein</fullName>
    </submittedName>
</protein>
<proteinExistence type="predicted"/>